<sequence length="168" mass="18063">MTFGESIRHVFRHLTSLQGRARRAEFWWFYLFLQLVSIPVGIIVAVLLVAALAPALASIDSTTGEISDSAVADVAGPVLAVYGFALLLGLASFGLSLAVWVRRLHDVGQTGHWLWLNLVGLGIVPLIMAIMDGEAGPNRYGPDPKAAERMPVAGWPQQPGYPPAPPVQ</sequence>
<gene>
    <name evidence="3" type="ORF">QQ002_07995</name>
</gene>
<dbReference type="EMBL" id="JAUHQB010000004">
    <property type="protein sequence ID" value="MDN4483474.1"/>
    <property type="molecule type" value="Genomic_DNA"/>
</dbReference>
<reference evidence="3 4" key="1">
    <citation type="submission" date="2023-06" db="EMBL/GenBank/DDBJ databases">
        <title>SYSU T0a273.</title>
        <authorList>
            <person name="Gao L."/>
            <person name="Fang B.-Z."/>
            <person name="Li W.-J."/>
        </authorList>
    </citation>
    <scope>NUCLEOTIDE SEQUENCE [LARGE SCALE GENOMIC DNA]</scope>
    <source>
        <strain evidence="3 4">SYSU T0a273</strain>
    </source>
</reference>
<feature type="transmembrane region" description="Helical" evidence="2">
    <location>
        <begin position="26"/>
        <end position="59"/>
    </location>
</feature>
<feature type="region of interest" description="Disordered" evidence="1">
    <location>
        <begin position="140"/>
        <end position="168"/>
    </location>
</feature>
<keyword evidence="2" id="KW-0812">Transmembrane</keyword>
<keyword evidence="2" id="KW-0472">Membrane</keyword>
<accession>A0AB35MI59</accession>
<evidence type="ECO:0000256" key="1">
    <source>
        <dbReference type="SAM" id="MobiDB-lite"/>
    </source>
</evidence>
<dbReference type="Proteomes" id="UP001172756">
    <property type="component" value="Unassembled WGS sequence"/>
</dbReference>
<dbReference type="InterPro" id="IPR008523">
    <property type="entry name" value="DUF805"/>
</dbReference>
<organism evidence="3 4">
    <name type="scientific">Demequina lignilytica</name>
    <dbReference type="NCBI Taxonomy" id="3051663"/>
    <lineage>
        <taxon>Bacteria</taxon>
        <taxon>Bacillati</taxon>
        <taxon>Actinomycetota</taxon>
        <taxon>Actinomycetes</taxon>
        <taxon>Micrococcales</taxon>
        <taxon>Demequinaceae</taxon>
        <taxon>Demequina</taxon>
    </lineage>
</organism>
<evidence type="ECO:0000313" key="4">
    <source>
        <dbReference type="Proteomes" id="UP001172756"/>
    </source>
</evidence>
<feature type="transmembrane region" description="Helical" evidence="2">
    <location>
        <begin position="79"/>
        <end position="101"/>
    </location>
</feature>
<dbReference type="AlphaFoldDB" id="A0AB35MI59"/>
<dbReference type="Pfam" id="PF05656">
    <property type="entry name" value="DUF805"/>
    <property type="match status" value="1"/>
</dbReference>
<dbReference type="PANTHER" id="PTHR34980">
    <property type="entry name" value="INNER MEMBRANE PROTEIN-RELATED-RELATED"/>
    <property type="match status" value="1"/>
</dbReference>
<evidence type="ECO:0000313" key="3">
    <source>
        <dbReference type="EMBL" id="MDN4483474.1"/>
    </source>
</evidence>
<comment type="caution">
    <text evidence="3">The sequence shown here is derived from an EMBL/GenBank/DDBJ whole genome shotgun (WGS) entry which is preliminary data.</text>
</comment>
<protein>
    <submittedName>
        <fullName evidence="3">DUF805 domain-containing protein</fullName>
    </submittedName>
</protein>
<dbReference type="PANTHER" id="PTHR34980:SF2">
    <property type="entry name" value="INNER MEMBRANE PROTEIN YHAH-RELATED"/>
    <property type="match status" value="1"/>
</dbReference>
<dbReference type="RefSeq" id="WP_301160324.1">
    <property type="nucleotide sequence ID" value="NZ_JAUHQB010000004.1"/>
</dbReference>
<proteinExistence type="predicted"/>
<dbReference type="GO" id="GO:0005886">
    <property type="term" value="C:plasma membrane"/>
    <property type="evidence" value="ECO:0007669"/>
    <property type="project" value="TreeGrafter"/>
</dbReference>
<name>A0AB35MI59_9MICO</name>
<evidence type="ECO:0000256" key="2">
    <source>
        <dbReference type="SAM" id="Phobius"/>
    </source>
</evidence>
<keyword evidence="2" id="KW-1133">Transmembrane helix</keyword>
<feature type="transmembrane region" description="Helical" evidence="2">
    <location>
        <begin position="113"/>
        <end position="131"/>
    </location>
</feature>
<feature type="compositionally biased region" description="Pro residues" evidence="1">
    <location>
        <begin position="159"/>
        <end position="168"/>
    </location>
</feature>